<proteinExistence type="predicted"/>
<dbReference type="Proteomes" id="UP000554766">
    <property type="component" value="Unassembled WGS sequence"/>
</dbReference>
<dbReference type="RefSeq" id="WP_128867449.1">
    <property type="nucleotide sequence ID" value="NZ_JAAVJF010000002.1"/>
</dbReference>
<protein>
    <submittedName>
        <fullName evidence="1">Uncharacterized protein</fullName>
    </submittedName>
</protein>
<dbReference type="AlphaFoldDB" id="A0A7L4P8E0"/>
<dbReference type="GeneID" id="38938032"/>
<sequence>MITKFRKYLARRLQREKGSIVALKARAVAKEINESERQVGRMLRRLCQELGCERRPKTYLFSKEALKRWAEGG</sequence>
<comment type="caution">
    <text evidence="1">The sequence shown here is derived from an EMBL/GenBank/DDBJ whole genome shotgun (WGS) entry which is preliminary data.</text>
</comment>
<evidence type="ECO:0000313" key="1">
    <source>
        <dbReference type="EMBL" id="NYR15265.1"/>
    </source>
</evidence>
<evidence type="ECO:0000313" key="2">
    <source>
        <dbReference type="Proteomes" id="UP000554766"/>
    </source>
</evidence>
<keyword evidence="2" id="KW-1185">Reference proteome</keyword>
<gene>
    <name evidence="1" type="ORF">HC235_04735</name>
</gene>
<organism evidence="1 2">
    <name type="scientific">Pyrobaculum arsenaticum</name>
    <dbReference type="NCBI Taxonomy" id="121277"/>
    <lineage>
        <taxon>Archaea</taxon>
        <taxon>Thermoproteota</taxon>
        <taxon>Thermoprotei</taxon>
        <taxon>Thermoproteales</taxon>
        <taxon>Thermoproteaceae</taxon>
        <taxon>Pyrobaculum</taxon>
    </lineage>
</organism>
<reference evidence="1 2" key="1">
    <citation type="journal article" date="2020" name="Nat. Commun.">
        <title>The structures of two archaeal type IV pili illuminate evolutionary relationships.</title>
        <authorList>
            <person name="Wang F."/>
            <person name="Baquero D.P."/>
            <person name="Su Z."/>
            <person name="Beltran L.C."/>
            <person name="Prangishvili D."/>
            <person name="Krupovic M."/>
            <person name="Egelman E.H."/>
        </authorList>
    </citation>
    <scope>NUCLEOTIDE SEQUENCE [LARGE SCALE GENOMIC DNA]</scope>
    <source>
        <strain evidence="1 2">2GA</strain>
    </source>
</reference>
<name>A0A7L4P8E0_9CREN</name>
<accession>A0A7L4P8E0</accession>
<dbReference type="EMBL" id="JAAVJF010000002">
    <property type="protein sequence ID" value="NYR15265.1"/>
    <property type="molecule type" value="Genomic_DNA"/>
</dbReference>